<dbReference type="AlphaFoldDB" id="A0AAD6UGZ5"/>
<evidence type="ECO:0000313" key="2">
    <source>
        <dbReference type="Proteomes" id="UP001222325"/>
    </source>
</evidence>
<reference evidence="1" key="1">
    <citation type="submission" date="2023-03" db="EMBL/GenBank/DDBJ databases">
        <title>Massive genome expansion in bonnet fungi (Mycena s.s.) driven by repeated elements and novel gene families across ecological guilds.</title>
        <authorList>
            <consortium name="Lawrence Berkeley National Laboratory"/>
            <person name="Harder C.B."/>
            <person name="Miyauchi S."/>
            <person name="Viragh M."/>
            <person name="Kuo A."/>
            <person name="Thoen E."/>
            <person name="Andreopoulos B."/>
            <person name="Lu D."/>
            <person name="Skrede I."/>
            <person name="Drula E."/>
            <person name="Henrissat B."/>
            <person name="Morin E."/>
            <person name="Kohler A."/>
            <person name="Barry K."/>
            <person name="LaButti K."/>
            <person name="Morin E."/>
            <person name="Salamov A."/>
            <person name="Lipzen A."/>
            <person name="Mereny Z."/>
            <person name="Hegedus B."/>
            <person name="Baldrian P."/>
            <person name="Stursova M."/>
            <person name="Weitz H."/>
            <person name="Taylor A."/>
            <person name="Grigoriev I.V."/>
            <person name="Nagy L.G."/>
            <person name="Martin F."/>
            <person name="Kauserud H."/>
        </authorList>
    </citation>
    <scope>NUCLEOTIDE SEQUENCE</scope>
    <source>
        <strain evidence="1">CBHHK173m</strain>
    </source>
</reference>
<gene>
    <name evidence="1" type="ORF">B0H15DRAFT_1018174</name>
</gene>
<proteinExistence type="predicted"/>
<dbReference type="Proteomes" id="UP001222325">
    <property type="component" value="Unassembled WGS sequence"/>
</dbReference>
<protein>
    <submittedName>
        <fullName evidence="1">Uncharacterized protein</fullName>
    </submittedName>
</protein>
<evidence type="ECO:0000313" key="1">
    <source>
        <dbReference type="EMBL" id="KAJ7100903.1"/>
    </source>
</evidence>
<organism evidence="1 2">
    <name type="scientific">Mycena belliarum</name>
    <dbReference type="NCBI Taxonomy" id="1033014"/>
    <lineage>
        <taxon>Eukaryota</taxon>
        <taxon>Fungi</taxon>
        <taxon>Dikarya</taxon>
        <taxon>Basidiomycota</taxon>
        <taxon>Agaricomycotina</taxon>
        <taxon>Agaricomycetes</taxon>
        <taxon>Agaricomycetidae</taxon>
        <taxon>Agaricales</taxon>
        <taxon>Marasmiineae</taxon>
        <taxon>Mycenaceae</taxon>
        <taxon>Mycena</taxon>
    </lineage>
</organism>
<keyword evidence="2" id="KW-1185">Reference proteome</keyword>
<dbReference type="EMBL" id="JARJCN010000005">
    <property type="protein sequence ID" value="KAJ7100903.1"/>
    <property type="molecule type" value="Genomic_DNA"/>
</dbReference>
<sequence>MGAQNPMAVQELVDYCIDFLFDSVPDLKACALVNRSWLATAQLHLFNQIVIGSSGYSYGESALPARTRQRCIRLFQVLSASPRLLGLVRGLWIHVDTTPDDTMDAISLFPFLRLQQISVSGNWVGRALSATQALFALPTLIKISIAGNFRSLADFAWILQRCSPTVRDVSFCRVSIAPGGLLSDPSPPLPRIEIESLDLWWSDRIHDWLNSAQCHFGFTNLKQLRLNENTTLPQWPAFSASISRIEHLQFQPQVPGPAIIDLAPFTRLRSIEIFLEYRDDVSPALETLSTIAPVNQLATLRLRVGKAHLPDAALGAELDARISSLALPHLQAVELVYRVQPRAFAAVAGTLPLLNARRLVRVRAGD</sequence>
<accession>A0AAD6UGZ5</accession>
<dbReference type="Gene3D" id="3.80.10.10">
    <property type="entry name" value="Ribonuclease Inhibitor"/>
    <property type="match status" value="1"/>
</dbReference>
<comment type="caution">
    <text evidence="1">The sequence shown here is derived from an EMBL/GenBank/DDBJ whole genome shotgun (WGS) entry which is preliminary data.</text>
</comment>
<name>A0AAD6UGZ5_9AGAR</name>
<dbReference type="InterPro" id="IPR032675">
    <property type="entry name" value="LRR_dom_sf"/>
</dbReference>
<dbReference type="SUPFAM" id="SSF52047">
    <property type="entry name" value="RNI-like"/>
    <property type="match status" value="1"/>
</dbReference>